<keyword evidence="2" id="KW-0238">DNA-binding</keyword>
<dbReference type="InterPro" id="IPR000485">
    <property type="entry name" value="AsnC-type_HTH_dom"/>
</dbReference>
<dbReference type="SMART" id="SM00895">
    <property type="entry name" value="FCD"/>
    <property type="match status" value="1"/>
</dbReference>
<evidence type="ECO:0000256" key="1">
    <source>
        <dbReference type="ARBA" id="ARBA00023015"/>
    </source>
</evidence>
<gene>
    <name evidence="5" type="ORF">D9V41_01620</name>
</gene>
<dbReference type="Proteomes" id="UP000282515">
    <property type="component" value="Unassembled WGS sequence"/>
</dbReference>
<dbReference type="InterPro" id="IPR000524">
    <property type="entry name" value="Tscrpt_reg_HTH_GntR"/>
</dbReference>
<evidence type="ECO:0000256" key="2">
    <source>
        <dbReference type="ARBA" id="ARBA00023125"/>
    </source>
</evidence>
<evidence type="ECO:0000313" key="5">
    <source>
        <dbReference type="EMBL" id="RLV57617.1"/>
    </source>
</evidence>
<dbReference type="Pfam" id="PF00392">
    <property type="entry name" value="GntR"/>
    <property type="match status" value="1"/>
</dbReference>
<accession>A0A3L8PQG5</accession>
<dbReference type="CDD" id="cd07377">
    <property type="entry name" value="WHTH_GntR"/>
    <property type="match status" value="1"/>
</dbReference>
<dbReference type="SUPFAM" id="SSF48008">
    <property type="entry name" value="GntR ligand-binding domain-like"/>
    <property type="match status" value="1"/>
</dbReference>
<feature type="domain" description="HTH gntR-type" evidence="4">
    <location>
        <begin position="1"/>
        <end position="59"/>
    </location>
</feature>
<dbReference type="PRINTS" id="PR00035">
    <property type="entry name" value="HTHGNTR"/>
</dbReference>
<name>A0A3L8PQG5_9ACTN</name>
<dbReference type="InterPro" id="IPR011711">
    <property type="entry name" value="GntR_C"/>
</dbReference>
<evidence type="ECO:0000259" key="4">
    <source>
        <dbReference type="PROSITE" id="PS50949"/>
    </source>
</evidence>
<dbReference type="PANTHER" id="PTHR43537:SF24">
    <property type="entry name" value="GLUCONATE OPERON TRANSCRIPTIONAL REPRESSOR"/>
    <property type="match status" value="1"/>
</dbReference>
<dbReference type="GO" id="GO:0003700">
    <property type="term" value="F:DNA-binding transcription factor activity"/>
    <property type="evidence" value="ECO:0007669"/>
    <property type="project" value="InterPro"/>
</dbReference>
<evidence type="ECO:0000256" key="3">
    <source>
        <dbReference type="ARBA" id="ARBA00023163"/>
    </source>
</evidence>
<evidence type="ECO:0000313" key="6">
    <source>
        <dbReference type="Proteomes" id="UP000282515"/>
    </source>
</evidence>
<keyword evidence="6" id="KW-1185">Reference proteome</keyword>
<reference evidence="5 6" key="1">
    <citation type="submission" date="2018-10" db="EMBL/GenBank/DDBJ databases">
        <title>Aeromicrobium sp. 9W16Y-2 whole genome shotgun sequence.</title>
        <authorList>
            <person name="Li F."/>
        </authorList>
    </citation>
    <scope>NUCLEOTIDE SEQUENCE [LARGE SCALE GENOMIC DNA]</scope>
    <source>
        <strain evidence="5 6">9W16Y-2</strain>
    </source>
</reference>
<dbReference type="InterPro" id="IPR036390">
    <property type="entry name" value="WH_DNA-bd_sf"/>
</dbReference>
<comment type="caution">
    <text evidence="5">The sequence shown here is derived from an EMBL/GenBank/DDBJ whole genome shotgun (WGS) entry which is preliminary data.</text>
</comment>
<dbReference type="OrthoDB" id="5182935at2"/>
<sequence>MLRELIISGELVPEEPLRQRDLAERFGVSQTPVREALRRLESEGLIVNDPHRGASVAGSRRGAVEDNAEIRAALESLAARLAVRSIEDAQIALLRELNDEIAELPEGDPRYAELNRQFHFTIYEFADSPVLMSMMRLLWQAMPTGPKVKRTQAKSVRQHARLIDALAARDGDKAAALTIKHILGSEHLPSEMARP</sequence>
<organism evidence="5 6">
    <name type="scientific">Aeromicrobium phragmitis</name>
    <dbReference type="NCBI Taxonomy" id="2478914"/>
    <lineage>
        <taxon>Bacteria</taxon>
        <taxon>Bacillati</taxon>
        <taxon>Actinomycetota</taxon>
        <taxon>Actinomycetes</taxon>
        <taxon>Propionibacteriales</taxon>
        <taxon>Nocardioidaceae</taxon>
        <taxon>Aeromicrobium</taxon>
    </lineage>
</organism>
<proteinExistence type="predicted"/>
<dbReference type="PRINTS" id="PR00033">
    <property type="entry name" value="HTHASNC"/>
</dbReference>
<dbReference type="EMBL" id="RDBF01000001">
    <property type="protein sequence ID" value="RLV57617.1"/>
    <property type="molecule type" value="Genomic_DNA"/>
</dbReference>
<dbReference type="SUPFAM" id="SSF46785">
    <property type="entry name" value="Winged helix' DNA-binding domain"/>
    <property type="match status" value="1"/>
</dbReference>
<protein>
    <submittedName>
        <fullName evidence="5">GntR family transcriptional regulator</fullName>
    </submittedName>
</protein>
<dbReference type="InterPro" id="IPR036388">
    <property type="entry name" value="WH-like_DNA-bd_sf"/>
</dbReference>
<keyword evidence="1" id="KW-0805">Transcription regulation</keyword>
<dbReference type="SMART" id="SM00345">
    <property type="entry name" value="HTH_GNTR"/>
    <property type="match status" value="1"/>
</dbReference>
<dbReference type="GO" id="GO:0043565">
    <property type="term" value="F:sequence-specific DNA binding"/>
    <property type="evidence" value="ECO:0007669"/>
    <property type="project" value="InterPro"/>
</dbReference>
<dbReference type="PANTHER" id="PTHR43537">
    <property type="entry name" value="TRANSCRIPTIONAL REGULATOR, GNTR FAMILY"/>
    <property type="match status" value="1"/>
</dbReference>
<dbReference type="AlphaFoldDB" id="A0A3L8PQG5"/>
<dbReference type="Pfam" id="PF07729">
    <property type="entry name" value="FCD"/>
    <property type="match status" value="1"/>
</dbReference>
<keyword evidence="3" id="KW-0804">Transcription</keyword>
<dbReference type="Gene3D" id="1.10.10.10">
    <property type="entry name" value="Winged helix-like DNA-binding domain superfamily/Winged helix DNA-binding domain"/>
    <property type="match status" value="1"/>
</dbReference>
<dbReference type="Gene3D" id="1.20.120.530">
    <property type="entry name" value="GntR ligand-binding domain-like"/>
    <property type="match status" value="1"/>
</dbReference>
<dbReference type="InterPro" id="IPR008920">
    <property type="entry name" value="TF_FadR/GntR_C"/>
</dbReference>
<dbReference type="PROSITE" id="PS50949">
    <property type="entry name" value="HTH_GNTR"/>
    <property type="match status" value="1"/>
</dbReference>